<dbReference type="SUPFAM" id="SSF54637">
    <property type="entry name" value="Thioesterase/thiol ester dehydrase-isomerase"/>
    <property type="match status" value="1"/>
</dbReference>
<dbReference type="Gene3D" id="3.10.129.10">
    <property type="entry name" value="Hotdog Thioesterase"/>
    <property type="match status" value="1"/>
</dbReference>
<dbReference type="STRING" id="1133569.FD21_GL000066"/>
<protein>
    <submittedName>
        <fullName evidence="2">Dehydrogenase</fullName>
    </submittedName>
</protein>
<dbReference type="RefSeq" id="WP_010580093.1">
    <property type="nucleotide sequence ID" value="NZ_AHYZ01000060.1"/>
</dbReference>
<feature type="domain" description="MaoC-like" evidence="1">
    <location>
        <begin position="23"/>
        <end position="124"/>
    </location>
</feature>
<evidence type="ECO:0000313" key="3">
    <source>
        <dbReference type="Proteomes" id="UP000051576"/>
    </source>
</evidence>
<dbReference type="InterPro" id="IPR029069">
    <property type="entry name" value="HotDog_dom_sf"/>
</dbReference>
<dbReference type="EMBL" id="AYYX01000001">
    <property type="protein sequence ID" value="KRM89771.1"/>
    <property type="molecule type" value="Genomic_DNA"/>
</dbReference>
<dbReference type="PANTHER" id="PTHR43664:SF1">
    <property type="entry name" value="BETA-METHYLMALYL-COA DEHYDRATASE"/>
    <property type="match status" value="1"/>
</dbReference>
<accession>A0A0R2CMT4</accession>
<organism evidence="2 3">
    <name type="scientific">Liquorilactobacillus vini DSM 20605</name>
    <dbReference type="NCBI Taxonomy" id="1133569"/>
    <lineage>
        <taxon>Bacteria</taxon>
        <taxon>Bacillati</taxon>
        <taxon>Bacillota</taxon>
        <taxon>Bacilli</taxon>
        <taxon>Lactobacillales</taxon>
        <taxon>Lactobacillaceae</taxon>
        <taxon>Liquorilactobacillus</taxon>
    </lineage>
</organism>
<dbReference type="Proteomes" id="UP000051576">
    <property type="component" value="Unassembled WGS sequence"/>
</dbReference>
<sequence>MSSDGQRFGKTIDEIGEGETLTVNESIDHQQVLLYLGMTDDQNPLYSNKRYAQQQGYQAKIVPGMLVTSIITTTVSKILPGPGSQIVNLAINYLKPVYQDENLTFSLTVIKVDKMKEVVTLSVTANEQANRILDAIVMVKPPHQVLNESKVSIGVNANE</sequence>
<dbReference type="eggNOG" id="COG2030">
    <property type="taxonomic scope" value="Bacteria"/>
</dbReference>
<dbReference type="OrthoDB" id="2691304at2"/>
<name>A0A0R2CMT4_9LACO</name>
<evidence type="ECO:0000313" key="2">
    <source>
        <dbReference type="EMBL" id="KRM89771.1"/>
    </source>
</evidence>
<dbReference type="InterPro" id="IPR002539">
    <property type="entry name" value="MaoC-like_dom"/>
</dbReference>
<dbReference type="AlphaFoldDB" id="A0A0R2CMT4"/>
<comment type="caution">
    <text evidence="2">The sequence shown here is derived from an EMBL/GenBank/DDBJ whole genome shotgun (WGS) entry which is preliminary data.</text>
</comment>
<reference evidence="2 3" key="1">
    <citation type="journal article" date="2015" name="Genome Announc.">
        <title>Expanding the biotechnology potential of lactobacilli through comparative genomics of 213 strains and associated genera.</title>
        <authorList>
            <person name="Sun Z."/>
            <person name="Harris H.M."/>
            <person name="McCann A."/>
            <person name="Guo C."/>
            <person name="Argimon S."/>
            <person name="Zhang W."/>
            <person name="Yang X."/>
            <person name="Jeffery I.B."/>
            <person name="Cooney J.C."/>
            <person name="Kagawa T.F."/>
            <person name="Liu W."/>
            <person name="Song Y."/>
            <person name="Salvetti E."/>
            <person name="Wrobel A."/>
            <person name="Rasinkangas P."/>
            <person name="Parkhill J."/>
            <person name="Rea M.C."/>
            <person name="O'Sullivan O."/>
            <person name="Ritari J."/>
            <person name="Douillard F.P."/>
            <person name="Paul Ross R."/>
            <person name="Yang R."/>
            <person name="Briner A.E."/>
            <person name="Felis G.E."/>
            <person name="de Vos W.M."/>
            <person name="Barrangou R."/>
            <person name="Klaenhammer T.R."/>
            <person name="Caufield P.W."/>
            <person name="Cui Y."/>
            <person name="Zhang H."/>
            <person name="O'Toole P.W."/>
        </authorList>
    </citation>
    <scope>NUCLEOTIDE SEQUENCE [LARGE SCALE GENOMIC DNA]</scope>
    <source>
        <strain evidence="2 3">DSM 20605</strain>
    </source>
</reference>
<keyword evidence="3" id="KW-1185">Reference proteome</keyword>
<proteinExistence type="predicted"/>
<evidence type="ECO:0000259" key="1">
    <source>
        <dbReference type="Pfam" id="PF01575"/>
    </source>
</evidence>
<dbReference type="InterPro" id="IPR052342">
    <property type="entry name" value="MCH/BMMD"/>
</dbReference>
<dbReference type="Pfam" id="PF01575">
    <property type="entry name" value="MaoC_dehydratas"/>
    <property type="match status" value="1"/>
</dbReference>
<gene>
    <name evidence="2" type="ORF">FD21_GL000066</name>
</gene>
<dbReference type="PATRIC" id="fig|1133569.4.peg.67"/>
<dbReference type="PANTHER" id="PTHR43664">
    <property type="entry name" value="MONOAMINE OXIDASE-RELATED"/>
    <property type="match status" value="1"/>
</dbReference>